<keyword evidence="6" id="KW-1185">Reference proteome</keyword>
<name>A0ABU0W3J3_9GAMM</name>
<dbReference type="PANTHER" id="PTHR20842:SF0">
    <property type="entry name" value="ALPHA-ASPARTYL DIPEPTIDASE"/>
    <property type="match status" value="1"/>
</dbReference>
<protein>
    <submittedName>
        <fullName evidence="5">Dipeptidase PepE</fullName>
        <ecNumber evidence="5">3.4.13.21</ecNumber>
    </submittedName>
</protein>
<keyword evidence="4" id="KW-0720">Serine protease</keyword>
<dbReference type="PANTHER" id="PTHR20842">
    <property type="entry name" value="PROTEASE S51 ALPHA-ASPARTYL DIPEPTIDASE"/>
    <property type="match status" value="1"/>
</dbReference>
<dbReference type="EMBL" id="JAVDDT010000001">
    <property type="protein sequence ID" value="MDQ2068566.1"/>
    <property type="molecule type" value="Genomic_DNA"/>
</dbReference>
<evidence type="ECO:0000256" key="3">
    <source>
        <dbReference type="ARBA" id="ARBA00022801"/>
    </source>
</evidence>
<comment type="caution">
    <text evidence="5">The sequence shown here is derived from an EMBL/GenBank/DDBJ whole genome shotgun (WGS) entry which is preliminary data.</text>
</comment>
<keyword evidence="5" id="KW-0238">DNA-binding</keyword>
<evidence type="ECO:0000256" key="1">
    <source>
        <dbReference type="ARBA" id="ARBA00006534"/>
    </source>
</evidence>
<gene>
    <name evidence="5" type="primary">pepE</name>
    <name evidence="5" type="ORF">RBH19_01605</name>
</gene>
<keyword evidence="3 5" id="KW-0378">Hydrolase</keyword>
<evidence type="ECO:0000256" key="4">
    <source>
        <dbReference type="ARBA" id="ARBA00022825"/>
    </source>
</evidence>
<dbReference type="RefSeq" id="WP_306727049.1">
    <property type="nucleotide sequence ID" value="NZ_JAVDDT010000001.1"/>
</dbReference>
<dbReference type="GO" id="GO:0003677">
    <property type="term" value="F:DNA binding"/>
    <property type="evidence" value="ECO:0007669"/>
    <property type="project" value="UniProtKB-KW"/>
</dbReference>
<organism evidence="5 6">
    <name type="scientific">Natronospira bacteriovora</name>
    <dbReference type="NCBI Taxonomy" id="3069753"/>
    <lineage>
        <taxon>Bacteria</taxon>
        <taxon>Pseudomonadati</taxon>
        <taxon>Pseudomonadota</taxon>
        <taxon>Gammaproteobacteria</taxon>
        <taxon>Natronospirales</taxon>
        <taxon>Natronospiraceae</taxon>
        <taxon>Natronospira</taxon>
    </lineage>
</organism>
<evidence type="ECO:0000313" key="6">
    <source>
        <dbReference type="Proteomes" id="UP001239019"/>
    </source>
</evidence>
<dbReference type="Pfam" id="PF03575">
    <property type="entry name" value="Peptidase_S51"/>
    <property type="match status" value="1"/>
</dbReference>
<keyword evidence="5" id="KW-0224">Dipeptidase</keyword>
<accession>A0ABU0W3J3</accession>
<dbReference type="Gene3D" id="3.40.50.880">
    <property type="match status" value="1"/>
</dbReference>
<dbReference type="SUPFAM" id="SSF52317">
    <property type="entry name" value="Class I glutamine amidotransferase-like"/>
    <property type="match status" value="1"/>
</dbReference>
<dbReference type="CDD" id="cd03146">
    <property type="entry name" value="GAT1_Peptidase_E"/>
    <property type="match status" value="1"/>
</dbReference>
<evidence type="ECO:0000256" key="2">
    <source>
        <dbReference type="ARBA" id="ARBA00022670"/>
    </source>
</evidence>
<dbReference type="Proteomes" id="UP001239019">
    <property type="component" value="Unassembled WGS sequence"/>
</dbReference>
<evidence type="ECO:0000313" key="5">
    <source>
        <dbReference type="EMBL" id="MDQ2068566.1"/>
    </source>
</evidence>
<dbReference type="InterPro" id="IPR005320">
    <property type="entry name" value="Peptidase_S51"/>
</dbReference>
<dbReference type="NCBIfam" id="NF003642">
    <property type="entry name" value="PRK05282.1"/>
    <property type="match status" value="1"/>
</dbReference>
<reference evidence="5 6" key="1">
    <citation type="submission" date="2023-08" db="EMBL/GenBank/DDBJ databases">
        <title>Whole-genome sequencing of halo(alkali)philic microorganisms from hypersaline lakes.</title>
        <authorList>
            <person name="Sorokin D.Y."/>
            <person name="Abbas B."/>
            <person name="Merkel A.Y."/>
        </authorList>
    </citation>
    <scope>NUCLEOTIDE SEQUENCE [LARGE SCALE GENOMIC DNA]</scope>
    <source>
        <strain evidence="5 6">AB-CW4</strain>
    </source>
</reference>
<proteinExistence type="inferred from homology"/>
<dbReference type="InterPro" id="IPR029062">
    <property type="entry name" value="Class_I_gatase-like"/>
</dbReference>
<dbReference type="EC" id="3.4.13.21" evidence="5"/>
<comment type="similarity">
    <text evidence="1">Belongs to the peptidase S51 family.</text>
</comment>
<dbReference type="GO" id="GO:0016805">
    <property type="term" value="F:dipeptidase activity"/>
    <property type="evidence" value="ECO:0007669"/>
    <property type="project" value="UniProtKB-KW"/>
</dbReference>
<sequence length="234" mass="25202">MRLMLLSSSRTDGTGFLEHAREPLQDFLADAPAGPLLFAPFAGIAIGYQSYTRRVADFMAGLDRDVIGLDEQPERLAEAAAIVVGGGNSFHLLKEMRERGLLNPVREQVRAGTAYIGWSAGSNLACPTIRTTNDMPIVDPGGFDALNLIDFQINPHYIEGNPPGHQGETRAERLNEFLLANPGKGVLGLPEGCRVVREGQAVRMEGERTAWWFTEPGVAPESVPHGGSLPSANG</sequence>
<keyword evidence="2" id="KW-0645">Protease</keyword>